<protein>
    <recommendedName>
        <fullName evidence="4">Lipoprotein</fullName>
    </recommendedName>
</protein>
<keyword evidence="1" id="KW-0175">Coiled coil</keyword>
<evidence type="ECO:0008006" key="4">
    <source>
        <dbReference type="Google" id="ProtNLM"/>
    </source>
</evidence>
<evidence type="ECO:0000313" key="2">
    <source>
        <dbReference type="EMBL" id="GHD34504.1"/>
    </source>
</evidence>
<accession>A0A918XJZ1</accession>
<dbReference type="Pfam" id="PF19795">
    <property type="entry name" value="DUF6279"/>
    <property type="match status" value="1"/>
</dbReference>
<feature type="coiled-coil region" evidence="1">
    <location>
        <begin position="150"/>
        <end position="177"/>
    </location>
</feature>
<dbReference type="RefSeq" id="WP_189477691.1">
    <property type="nucleotide sequence ID" value="NZ_BMYM01000002.1"/>
</dbReference>
<dbReference type="PIRSF" id="PIRSF028200">
    <property type="entry name" value="UCP028200"/>
    <property type="match status" value="1"/>
</dbReference>
<dbReference type="InterPro" id="IPR016875">
    <property type="entry name" value="UCP028200"/>
</dbReference>
<keyword evidence="3" id="KW-1185">Reference proteome</keyword>
<gene>
    <name evidence="2" type="ORF">GCM10007053_20300</name>
</gene>
<dbReference type="AlphaFoldDB" id="A0A918XJZ1"/>
<name>A0A918XJZ1_9GAMM</name>
<dbReference type="Proteomes" id="UP000644693">
    <property type="component" value="Unassembled WGS sequence"/>
</dbReference>
<reference evidence="2" key="2">
    <citation type="submission" date="2020-09" db="EMBL/GenBank/DDBJ databases">
        <authorList>
            <person name="Sun Q."/>
            <person name="Kim S."/>
        </authorList>
    </citation>
    <scope>NUCLEOTIDE SEQUENCE</scope>
    <source>
        <strain evidence="2">KCTC 23430</strain>
    </source>
</reference>
<evidence type="ECO:0000256" key="1">
    <source>
        <dbReference type="SAM" id="Coils"/>
    </source>
</evidence>
<dbReference type="EMBL" id="BMYM01000002">
    <property type="protein sequence ID" value="GHD34504.1"/>
    <property type="molecule type" value="Genomic_DNA"/>
</dbReference>
<organism evidence="2 3">
    <name type="scientific">Parahalioglobus pacificus</name>
    <dbReference type="NCBI Taxonomy" id="930806"/>
    <lineage>
        <taxon>Bacteria</taxon>
        <taxon>Pseudomonadati</taxon>
        <taxon>Pseudomonadota</taxon>
        <taxon>Gammaproteobacteria</taxon>
        <taxon>Cellvibrionales</taxon>
        <taxon>Halieaceae</taxon>
        <taxon>Parahalioglobus</taxon>
    </lineage>
</organism>
<proteinExistence type="predicted"/>
<evidence type="ECO:0000313" key="3">
    <source>
        <dbReference type="Proteomes" id="UP000644693"/>
    </source>
</evidence>
<dbReference type="PROSITE" id="PS51257">
    <property type="entry name" value="PROKAR_LIPOPROTEIN"/>
    <property type="match status" value="1"/>
</dbReference>
<sequence length="293" mass="34520">MKPSLIRLTTVAVLALFISACSSTTFFYNRLDFLIPWYLDRYVDLDREQDRFLDRQLAPFLAWHREEELPRYLTLLEETEQALDEPVTAQMIEDLSLSVEAAYERVEVRGLEWMISLGEQLSDEQLAEFIDELRERQLKYEKKYLERSDAKYYEDAYENLRDNLQDYMGRLSSEQKSDIEARVAALQRSDAIWLEERALWIDRLERILKRQSGWQDEVRRAIDAREDSVSPEYQAIYDNNFRVISSATAAVLESRTEKQDARLRREIADLRSDLELLIQQGQAQRDALKGQSG</sequence>
<comment type="caution">
    <text evidence="2">The sequence shown here is derived from an EMBL/GenBank/DDBJ whole genome shotgun (WGS) entry which is preliminary data.</text>
</comment>
<reference evidence="2" key="1">
    <citation type="journal article" date="2014" name="Int. J. Syst. Evol. Microbiol.">
        <title>Complete genome sequence of Corynebacterium casei LMG S-19264T (=DSM 44701T), isolated from a smear-ripened cheese.</title>
        <authorList>
            <consortium name="US DOE Joint Genome Institute (JGI-PGF)"/>
            <person name="Walter F."/>
            <person name="Albersmeier A."/>
            <person name="Kalinowski J."/>
            <person name="Ruckert C."/>
        </authorList>
    </citation>
    <scope>NUCLEOTIDE SEQUENCE</scope>
    <source>
        <strain evidence="2">KCTC 23430</strain>
    </source>
</reference>